<evidence type="ECO:0000256" key="2">
    <source>
        <dbReference type="ARBA" id="ARBA00022723"/>
    </source>
</evidence>
<dbReference type="OrthoDB" id="614844at2759"/>
<evidence type="ECO:0000256" key="4">
    <source>
        <dbReference type="ARBA" id="ARBA00022833"/>
    </source>
</evidence>
<dbReference type="PANTHER" id="PTHR15835">
    <property type="entry name" value="NUCLEAR-INTERACTING PARTNER OF ALK"/>
    <property type="match status" value="1"/>
</dbReference>
<reference evidence="10 11" key="1">
    <citation type="submission" date="2015-12" db="EMBL/GenBank/DDBJ databases">
        <title>The genome of Folsomia candida.</title>
        <authorList>
            <person name="Faddeeva A."/>
            <person name="Derks M.F."/>
            <person name="Anvar Y."/>
            <person name="Smit S."/>
            <person name="Van Straalen N."/>
            <person name="Roelofs D."/>
        </authorList>
    </citation>
    <scope>NUCLEOTIDE SEQUENCE [LARGE SCALE GENOMIC DNA]</scope>
    <source>
        <strain evidence="10 11">VU population</strain>
        <tissue evidence="10">Whole body</tissue>
    </source>
</reference>
<keyword evidence="5" id="KW-0539">Nucleus</keyword>
<evidence type="ECO:0000313" key="10">
    <source>
        <dbReference type="EMBL" id="OXA63401.1"/>
    </source>
</evidence>
<name>A0A226F2K0_FOLCA</name>
<keyword evidence="11" id="KW-1185">Reference proteome</keyword>
<gene>
    <name evidence="10" type="ORF">Fcan01_02051</name>
</gene>
<dbReference type="InterPro" id="IPR012935">
    <property type="entry name" value="NuBaID_N"/>
</dbReference>
<keyword evidence="2" id="KW-0479">Metal-binding</keyword>
<comment type="function">
    <text evidence="6">Required for proper positioning of a substantial amount of TPR at the nuclear basket (NB) through interaction with TPR.</text>
</comment>
<evidence type="ECO:0000259" key="9">
    <source>
        <dbReference type="Pfam" id="PF08600"/>
    </source>
</evidence>
<evidence type="ECO:0000256" key="3">
    <source>
        <dbReference type="ARBA" id="ARBA00022771"/>
    </source>
</evidence>
<proteinExistence type="predicted"/>
<feature type="domain" description="NuBaID C-terminal" evidence="9">
    <location>
        <begin position="284"/>
        <end position="372"/>
    </location>
</feature>
<protein>
    <submittedName>
        <fullName evidence="10">NIPA-like protein</fullName>
    </submittedName>
</protein>
<dbReference type="Proteomes" id="UP000198287">
    <property type="component" value="Unassembled WGS sequence"/>
</dbReference>
<sequence>MPAALPEELSTPHVAEKEGHESADPVKPEDVRAPLKRKAVPLLPSLGEDEASWNYIDEKMKHAREMIRLTVSVKPAKLARYDQQIGKERDLSGIIGYGQATTNSRDVIPLDELRMEERHTPLDVKAFLSRVGTFDLRLWSGKPNRLCAYECARYGWRIAGKNTLLCVSCRNLLSIPNDHGDSQLDEWTTSIEEQIHKIGHMSDCIWVRSPSPLNILLLPEGNDMQTYMKNAAQSFNRMRTVPVLSSCYQGILDSFDMTGFKDKTELQLLQIIEGTSLKSIEQSALFLMLNGWTMDDMDLNALQCHLCLRQVPLWVCSPLPSSVSREDAASATPQREPHSHVKQRELDPITSHWFWCPWRKMLQRSGPEKKVQPNALLTEGTRELNADNFSPNLNSYMNLALKIDADFKRGRLVHGRQTFEMSDNKIAFSTISNFKELLHTLQSGNTSSSYTVPSGSVWSNDVENDMVSIIPLPTVVAKPLVQDEEEPQAYSDPISAETEPNGSQIDLANDFEQGDGNIDQSSNVTQDHSIPAENETTEAIINDESATTAIALEMQSDSNNVNGEMCDENTGVTSTNIDENMFYTQEKIEDFKDDAISPPTSYLLDDNKDLIASDALENCIDQGGNKKLMNMSDFQPLEQSKYIEPLEINAATQDDENVTEVENVQVISQSPVYQITDDLISVKPDDDYNSLPDVTVPNSDLVSNMLASAAEVPSYQPVDELHDHGRDDADNQNNMQEENQDDEGDDYADDEHNYSNENEMEDSSDNAEHGEMAANSNHSDSDESDIVYLD</sequence>
<keyword evidence="3" id="KW-0863">Zinc-finger</keyword>
<evidence type="ECO:0000256" key="6">
    <source>
        <dbReference type="ARBA" id="ARBA00044931"/>
    </source>
</evidence>
<dbReference type="PANTHER" id="PTHR15835:SF6">
    <property type="entry name" value="ZINC FINGER C3HC-TYPE PROTEIN 1"/>
    <property type="match status" value="1"/>
</dbReference>
<feature type="compositionally biased region" description="Acidic residues" evidence="7">
    <location>
        <begin position="738"/>
        <end position="749"/>
    </location>
</feature>
<evidence type="ECO:0000256" key="5">
    <source>
        <dbReference type="ARBA" id="ARBA00023242"/>
    </source>
</evidence>
<dbReference type="AlphaFoldDB" id="A0A226F2K0"/>
<feature type="region of interest" description="Disordered" evidence="7">
    <location>
        <begin position="718"/>
        <end position="790"/>
    </location>
</feature>
<keyword evidence="4" id="KW-0862">Zinc</keyword>
<feature type="compositionally biased region" description="Polar residues" evidence="7">
    <location>
        <begin position="518"/>
        <end position="528"/>
    </location>
</feature>
<dbReference type="EMBL" id="LNIX01000001">
    <property type="protein sequence ID" value="OXA63401.1"/>
    <property type="molecule type" value="Genomic_DNA"/>
</dbReference>
<comment type="subcellular location">
    <subcellularLocation>
        <location evidence="1">Nucleus</location>
    </subcellularLocation>
</comment>
<dbReference type="GO" id="GO:0005634">
    <property type="term" value="C:nucleus"/>
    <property type="evidence" value="ECO:0007669"/>
    <property type="project" value="UniProtKB-SubCell"/>
</dbReference>
<evidence type="ECO:0000256" key="7">
    <source>
        <dbReference type="SAM" id="MobiDB-lite"/>
    </source>
</evidence>
<dbReference type="InterPro" id="IPR013909">
    <property type="entry name" value="NuBaID_C"/>
</dbReference>
<accession>A0A226F2K0</accession>
<feature type="region of interest" description="Disordered" evidence="7">
    <location>
        <begin position="1"/>
        <end position="33"/>
    </location>
</feature>
<feature type="compositionally biased region" description="Basic and acidic residues" evidence="7">
    <location>
        <begin position="719"/>
        <end position="729"/>
    </location>
</feature>
<dbReference type="Pfam" id="PF08600">
    <property type="entry name" value="NuBaID_C"/>
    <property type="match status" value="1"/>
</dbReference>
<dbReference type="Pfam" id="PF07967">
    <property type="entry name" value="zf-C3HC"/>
    <property type="match status" value="1"/>
</dbReference>
<organism evidence="10 11">
    <name type="scientific">Folsomia candida</name>
    <name type="common">Springtail</name>
    <dbReference type="NCBI Taxonomy" id="158441"/>
    <lineage>
        <taxon>Eukaryota</taxon>
        <taxon>Metazoa</taxon>
        <taxon>Ecdysozoa</taxon>
        <taxon>Arthropoda</taxon>
        <taxon>Hexapoda</taxon>
        <taxon>Collembola</taxon>
        <taxon>Entomobryomorpha</taxon>
        <taxon>Isotomoidea</taxon>
        <taxon>Isotomidae</taxon>
        <taxon>Proisotominae</taxon>
        <taxon>Folsomia</taxon>
    </lineage>
</organism>
<evidence type="ECO:0000259" key="8">
    <source>
        <dbReference type="Pfam" id="PF07967"/>
    </source>
</evidence>
<dbReference type="STRING" id="158441.A0A226F2K0"/>
<feature type="compositionally biased region" description="Basic and acidic residues" evidence="7">
    <location>
        <begin position="14"/>
        <end position="33"/>
    </location>
</feature>
<dbReference type="GO" id="GO:0008270">
    <property type="term" value="F:zinc ion binding"/>
    <property type="evidence" value="ECO:0007669"/>
    <property type="project" value="UniProtKB-KW"/>
</dbReference>
<comment type="caution">
    <text evidence="10">The sequence shown here is derived from an EMBL/GenBank/DDBJ whole genome shotgun (WGS) entry which is preliminary data.</text>
</comment>
<evidence type="ECO:0000313" key="11">
    <source>
        <dbReference type="Proteomes" id="UP000198287"/>
    </source>
</evidence>
<feature type="domain" description="C3HC-type" evidence="8">
    <location>
        <begin position="121"/>
        <end position="237"/>
    </location>
</feature>
<evidence type="ECO:0000256" key="1">
    <source>
        <dbReference type="ARBA" id="ARBA00004123"/>
    </source>
</evidence>
<feature type="region of interest" description="Disordered" evidence="7">
    <location>
        <begin position="483"/>
        <end position="529"/>
    </location>
</feature>